<accession>A0A918JQE8</accession>
<dbReference type="Pfam" id="PF06429">
    <property type="entry name" value="Flg_bbr_C"/>
    <property type="match status" value="1"/>
</dbReference>
<dbReference type="PANTHER" id="PTHR30435:SF18">
    <property type="entry name" value="FLAGELLAR BASAL-BODY ROD PROTEIN FLGF"/>
    <property type="match status" value="1"/>
</dbReference>
<dbReference type="Proteomes" id="UP000608345">
    <property type="component" value="Unassembled WGS sequence"/>
</dbReference>
<dbReference type="Pfam" id="PF00460">
    <property type="entry name" value="Flg_bb_rod"/>
    <property type="match status" value="1"/>
</dbReference>
<comment type="similarity">
    <text evidence="2 6">Belongs to the flagella basal body rod proteins family.</text>
</comment>
<dbReference type="NCBIfam" id="TIGR03506">
    <property type="entry name" value="FlgEFG_subfam"/>
    <property type="match status" value="1"/>
</dbReference>
<dbReference type="SUPFAM" id="SSF117143">
    <property type="entry name" value="Flagellar hook protein flgE"/>
    <property type="match status" value="1"/>
</dbReference>
<feature type="domain" description="Flagellar basal-body/hook protein C-terminal" evidence="8">
    <location>
        <begin position="207"/>
        <end position="251"/>
    </location>
</feature>
<dbReference type="InterPro" id="IPR020013">
    <property type="entry name" value="Flagellar_FlgE/F/G"/>
</dbReference>
<dbReference type="InterPro" id="IPR037925">
    <property type="entry name" value="FlgE/F/G-like"/>
</dbReference>
<gene>
    <name evidence="10" type="primary">flgF</name>
    <name evidence="10" type="ORF">GCM10011450_24740</name>
</gene>
<keyword evidence="11" id="KW-1185">Reference proteome</keyword>
<evidence type="ECO:0000313" key="11">
    <source>
        <dbReference type="Proteomes" id="UP000608345"/>
    </source>
</evidence>
<keyword evidence="3 6" id="KW-0975">Bacterial flagellum</keyword>
<evidence type="ECO:0000256" key="3">
    <source>
        <dbReference type="ARBA" id="ARBA00023143"/>
    </source>
</evidence>
<reference evidence="10" key="2">
    <citation type="submission" date="2020-09" db="EMBL/GenBank/DDBJ databases">
        <authorList>
            <person name="Sun Q."/>
            <person name="Kim S."/>
        </authorList>
    </citation>
    <scope>NUCLEOTIDE SEQUENCE</scope>
    <source>
        <strain evidence="10">KCTC 23732</strain>
    </source>
</reference>
<evidence type="ECO:0000259" key="9">
    <source>
        <dbReference type="Pfam" id="PF22692"/>
    </source>
</evidence>
<dbReference type="InterPro" id="IPR053967">
    <property type="entry name" value="LlgE_F_G-like_D1"/>
</dbReference>
<dbReference type="GO" id="GO:0071978">
    <property type="term" value="P:bacterial-type flagellum-dependent swarming motility"/>
    <property type="evidence" value="ECO:0007669"/>
    <property type="project" value="TreeGrafter"/>
</dbReference>
<dbReference type="Pfam" id="PF22692">
    <property type="entry name" value="LlgE_F_G_D1"/>
    <property type="match status" value="1"/>
</dbReference>
<evidence type="ECO:0000256" key="2">
    <source>
        <dbReference type="ARBA" id="ARBA00009677"/>
    </source>
</evidence>
<comment type="subunit">
    <text evidence="4 6">The basal body constitutes a major portion of the flagellar organelle and consists of five rings (E,L,P,S, and M) mounted on a central rod. The rod consists of about 26 subunits of FlgG in the distal portion, and FlgB, FlgC and FlgF are thought to build up the proximal portion of the rod with about 6 subunits each.</text>
</comment>
<evidence type="ECO:0000256" key="5">
    <source>
        <dbReference type="ARBA" id="ARBA00040228"/>
    </source>
</evidence>
<dbReference type="PROSITE" id="PS00588">
    <property type="entry name" value="FLAGELLA_BB_ROD"/>
    <property type="match status" value="1"/>
</dbReference>
<evidence type="ECO:0000259" key="8">
    <source>
        <dbReference type="Pfam" id="PF06429"/>
    </source>
</evidence>
<keyword evidence="10" id="KW-0282">Flagellum</keyword>
<dbReference type="RefSeq" id="WP_189385818.1">
    <property type="nucleotide sequence ID" value="NZ_BAABFY010000016.1"/>
</dbReference>
<dbReference type="GO" id="GO:0030694">
    <property type="term" value="C:bacterial-type flagellum basal body, rod"/>
    <property type="evidence" value="ECO:0007669"/>
    <property type="project" value="UniProtKB-UniRule"/>
</dbReference>
<evidence type="ECO:0000313" key="10">
    <source>
        <dbReference type="EMBL" id="GGW93786.1"/>
    </source>
</evidence>
<feature type="domain" description="Flagellar hook protein FlgE/F/G-like D1" evidence="9">
    <location>
        <begin position="85"/>
        <end position="150"/>
    </location>
</feature>
<reference evidence="10" key="1">
    <citation type="journal article" date="2014" name="Int. J. Syst. Evol. Microbiol.">
        <title>Complete genome sequence of Corynebacterium casei LMG S-19264T (=DSM 44701T), isolated from a smear-ripened cheese.</title>
        <authorList>
            <consortium name="US DOE Joint Genome Institute (JGI-PGF)"/>
            <person name="Walter F."/>
            <person name="Albersmeier A."/>
            <person name="Kalinowski J."/>
            <person name="Ruckert C."/>
        </authorList>
    </citation>
    <scope>NUCLEOTIDE SEQUENCE</scope>
    <source>
        <strain evidence="10">KCTC 23732</strain>
    </source>
</reference>
<dbReference type="NCBIfam" id="NF009280">
    <property type="entry name" value="PRK12640.1"/>
    <property type="match status" value="1"/>
</dbReference>
<keyword evidence="10" id="KW-0966">Cell projection</keyword>
<comment type="subcellular location">
    <subcellularLocation>
        <location evidence="1 6">Bacterial flagellum basal body</location>
    </subcellularLocation>
</comment>
<dbReference type="AlphaFoldDB" id="A0A918JQE8"/>
<evidence type="ECO:0000256" key="6">
    <source>
        <dbReference type="RuleBase" id="RU362116"/>
    </source>
</evidence>
<dbReference type="InterPro" id="IPR019776">
    <property type="entry name" value="Flagellar_basal_body_rod_CS"/>
</dbReference>
<evidence type="ECO:0000256" key="1">
    <source>
        <dbReference type="ARBA" id="ARBA00004117"/>
    </source>
</evidence>
<dbReference type="EMBL" id="BMYS01000021">
    <property type="protein sequence ID" value="GGW93786.1"/>
    <property type="molecule type" value="Genomic_DNA"/>
</dbReference>
<feature type="domain" description="Flagellar basal body rod protein N-terminal" evidence="7">
    <location>
        <begin position="5"/>
        <end position="35"/>
    </location>
</feature>
<evidence type="ECO:0000259" key="7">
    <source>
        <dbReference type="Pfam" id="PF00460"/>
    </source>
</evidence>
<evidence type="ECO:0000256" key="4">
    <source>
        <dbReference type="ARBA" id="ARBA00038560"/>
    </source>
</evidence>
<proteinExistence type="inferred from homology"/>
<organism evidence="10 11">
    <name type="scientific">Advenella faeciporci</name>
    <dbReference type="NCBI Taxonomy" id="797535"/>
    <lineage>
        <taxon>Bacteria</taxon>
        <taxon>Pseudomonadati</taxon>
        <taxon>Pseudomonadota</taxon>
        <taxon>Betaproteobacteria</taxon>
        <taxon>Burkholderiales</taxon>
        <taxon>Alcaligenaceae</taxon>
    </lineage>
</organism>
<name>A0A918JQE8_9BURK</name>
<keyword evidence="10" id="KW-0969">Cilium</keyword>
<dbReference type="PANTHER" id="PTHR30435">
    <property type="entry name" value="FLAGELLAR PROTEIN"/>
    <property type="match status" value="1"/>
</dbReference>
<dbReference type="InterPro" id="IPR001444">
    <property type="entry name" value="Flag_bb_rod_N"/>
</dbReference>
<protein>
    <recommendedName>
        <fullName evidence="5 6">Flagellar basal-body rod protein FlgF</fullName>
    </recommendedName>
</protein>
<sequence length="256" mass="26777">MDRAIYTASNGAARILEQQAVLSNNLANVNTPGFRAQLSQYRSTPVVSPLIGSAETTRVLTVATTSDSDMEQGAFMTTGRDLDVAIQGEGWFAVRALDGSEAYTRGGNLQRNADGLLVTGGGLMVLSEDGQPIEIPDAAAIGIERSGGINVLAAGDAPTEVQRVAKLKIGDPGNARMVRGDDGLFRAVNAQGQQVELPDTTQVTVVSGILEGSNVSAAGNMVGLIQNARRFEMQMKVIQELSSKEQNANSLLSSAG</sequence>
<comment type="caution">
    <text evidence="10">The sequence shown here is derived from an EMBL/GenBank/DDBJ whole genome shotgun (WGS) entry which is preliminary data.</text>
</comment>
<dbReference type="InterPro" id="IPR010930">
    <property type="entry name" value="Flg_bb/hook_C_dom"/>
</dbReference>